<dbReference type="Gene3D" id="3.90.420.10">
    <property type="entry name" value="Oxidoreductase, molybdopterin-binding domain"/>
    <property type="match status" value="1"/>
</dbReference>
<sequence length="167" mass="17880">MSMTPASVLALTAVLAGLLGAPIPASAAEPSGRGMLIVTGATDRGPEVRLAPSDLEAAGVTAIVTATPWSVPASRFEGPRLDALLTALGARGGEVVLSALDGYSVTLPRGLLERYGAILAMRQDGRPLSVRDRGPYWLMFPFDDHAELRNDRHYYQAIWQVNRIEVR</sequence>
<dbReference type="SUPFAM" id="SSF56524">
    <property type="entry name" value="Oxidoreductase molybdopterin-binding domain"/>
    <property type="match status" value="1"/>
</dbReference>
<name>A0ABX2T4R0_9PROT</name>
<evidence type="ECO:0000256" key="1">
    <source>
        <dbReference type="SAM" id="SignalP"/>
    </source>
</evidence>
<comment type="caution">
    <text evidence="2">The sequence shown here is derived from an EMBL/GenBank/DDBJ whole genome shotgun (WGS) entry which is preliminary data.</text>
</comment>
<evidence type="ECO:0000313" key="3">
    <source>
        <dbReference type="Proteomes" id="UP000584642"/>
    </source>
</evidence>
<feature type="signal peptide" evidence="1">
    <location>
        <begin position="1"/>
        <end position="27"/>
    </location>
</feature>
<proteinExistence type="predicted"/>
<keyword evidence="1" id="KW-0732">Signal</keyword>
<dbReference type="EMBL" id="JABFDB010000001">
    <property type="protein sequence ID" value="NYZ18277.1"/>
    <property type="molecule type" value="Genomic_DNA"/>
</dbReference>
<evidence type="ECO:0000313" key="2">
    <source>
        <dbReference type="EMBL" id="NYZ18277.1"/>
    </source>
</evidence>
<accession>A0ABX2T4R0</accession>
<evidence type="ECO:0008006" key="4">
    <source>
        <dbReference type="Google" id="ProtNLM"/>
    </source>
</evidence>
<dbReference type="Proteomes" id="UP000584642">
    <property type="component" value="Unassembled WGS sequence"/>
</dbReference>
<feature type="chain" id="PRO_5045932835" description="Oxidoreductase" evidence="1">
    <location>
        <begin position="28"/>
        <end position="167"/>
    </location>
</feature>
<reference evidence="2 3" key="1">
    <citation type="submission" date="2020-05" db="EMBL/GenBank/DDBJ databases">
        <title>Azospirillum oleiclasticum sp. nov, a nitrogen-fixing and heavy crude oil-emulsifying bacterium isolated from the crude oil of Yumen Oilfield.</title>
        <authorList>
            <person name="Wu D."/>
            <person name="Cai M."/>
            <person name="Zhang X."/>
        </authorList>
    </citation>
    <scope>NUCLEOTIDE SEQUENCE [LARGE SCALE GENOMIC DNA]</scope>
    <source>
        <strain evidence="2 3">ROY-1-1-2</strain>
    </source>
</reference>
<organism evidence="2 3">
    <name type="scientific">Azospirillum oleiclasticum</name>
    <dbReference type="NCBI Taxonomy" id="2735135"/>
    <lineage>
        <taxon>Bacteria</taxon>
        <taxon>Pseudomonadati</taxon>
        <taxon>Pseudomonadota</taxon>
        <taxon>Alphaproteobacteria</taxon>
        <taxon>Rhodospirillales</taxon>
        <taxon>Azospirillaceae</taxon>
        <taxon>Azospirillum</taxon>
    </lineage>
</organism>
<gene>
    <name evidence="2" type="ORF">HND93_01020</name>
</gene>
<protein>
    <recommendedName>
        <fullName evidence="4">Oxidoreductase</fullName>
    </recommendedName>
</protein>
<dbReference type="InterPro" id="IPR036374">
    <property type="entry name" value="OxRdtase_Mopterin-bd_sf"/>
</dbReference>
<keyword evidence="3" id="KW-1185">Reference proteome</keyword>
<dbReference type="RefSeq" id="WP_180280034.1">
    <property type="nucleotide sequence ID" value="NZ_JABFDB010000001.1"/>
</dbReference>